<dbReference type="GO" id="GO:0000160">
    <property type="term" value="P:phosphorelay signal transduction system"/>
    <property type="evidence" value="ECO:0007669"/>
    <property type="project" value="InterPro"/>
</dbReference>
<evidence type="ECO:0000259" key="3">
    <source>
        <dbReference type="PROSITE" id="PS50110"/>
    </source>
</evidence>
<dbReference type="CDD" id="cd00156">
    <property type="entry name" value="REC"/>
    <property type="match status" value="1"/>
</dbReference>
<organism evidence="4 5">
    <name type="scientific">Natronosporangium hydrolyticum</name>
    <dbReference type="NCBI Taxonomy" id="2811111"/>
    <lineage>
        <taxon>Bacteria</taxon>
        <taxon>Bacillati</taxon>
        <taxon>Actinomycetota</taxon>
        <taxon>Actinomycetes</taxon>
        <taxon>Micromonosporales</taxon>
        <taxon>Micromonosporaceae</taxon>
        <taxon>Natronosporangium</taxon>
    </lineage>
</organism>
<dbReference type="EMBL" id="CP070499">
    <property type="protein sequence ID" value="QSB14726.1"/>
    <property type="molecule type" value="Genomic_DNA"/>
</dbReference>
<protein>
    <submittedName>
        <fullName evidence="4">Response regulator</fullName>
    </submittedName>
</protein>
<accession>A0A895YJE6</accession>
<evidence type="ECO:0000256" key="1">
    <source>
        <dbReference type="PROSITE-ProRule" id="PRU00169"/>
    </source>
</evidence>
<sequence length="215" mass="23850">MSEAVVIEAINVTPSVLWVFVAFIAFWMLRRAIQTKLGQVKNVKASGVEFSFAEHLLDEAASKVDTGQAPSAADRRSVISRLEHAVDSLAGGRILWVDDNPDWNRPLIDLFRQAKMTVDIEQSTASAMTLARSRPYDLVITDMRRDNEHPADRAGITLVHELRGYGVQAPVVIFATAFDPRLGVDPAIFAYTNTADELVHLVIDIMERVKFGAVF</sequence>
<keyword evidence="1" id="KW-0597">Phosphoprotein</keyword>
<dbReference type="Pfam" id="PF00072">
    <property type="entry name" value="Response_reg"/>
    <property type="match status" value="1"/>
</dbReference>
<dbReference type="Proteomes" id="UP000662857">
    <property type="component" value="Chromosome"/>
</dbReference>
<name>A0A895YJE6_9ACTN</name>
<proteinExistence type="predicted"/>
<reference evidence="4" key="1">
    <citation type="submission" date="2021-02" db="EMBL/GenBank/DDBJ databases">
        <title>Natrosporangium hydrolyticum gen. nov., sp. nov, a haloalkaliphilic actinobacterium from a soda solonchak soil.</title>
        <authorList>
            <person name="Sorokin D.Y."/>
            <person name="Khijniak T.V."/>
            <person name="Zakharycheva A.P."/>
            <person name="Boueva O.V."/>
            <person name="Ariskina E.V."/>
            <person name="Hahnke R.L."/>
            <person name="Bunk B."/>
            <person name="Sproer C."/>
            <person name="Schumann P."/>
            <person name="Evtushenko L.I."/>
            <person name="Kublanov I.V."/>
        </authorList>
    </citation>
    <scope>NUCLEOTIDE SEQUENCE</scope>
    <source>
        <strain evidence="4">DSM 106523</strain>
    </source>
</reference>
<dbReference type="InterPro" id="IPR001789">
    <property type="entry name" value="Sig_transdc_resp-reg_receiver"/>
</dbReference>
<dbReference type="AlphaFoldDB" id="A0A895YJE6"/>
<feature type="transmembrane region" description="Helical" evidence="2">
    <location>
        <begin position="12"/>
        <end position="29"/>
    </location>
</feature>
<dbReference type="Gene3D" id="3.40.50.2300">
    <property type="match status" value="1"/>
</dbReference>
<gene>
    <name evidence="4" type="ORF">JQS43_25270</name>
</gene>
<dbReference type="InterPro" id="IPR011006">
    <property type="entry name" value="CheY-like_superfamily"/>
</dbReference>
<evidence type="ECO:0000256" key="2">
    <source>
        <dbReference type="SAM" id="Phobius"/>
    </source>
</evidence>
<dbReference type="RefSeq" id="WP_239676879.1">
    <property type="nucleotide sequence ID" value="NZ_CP070499.1"/>
</dbReference>
<keyword evidence="2" id="KW-0812">Transmembrane</keyword>
<evidence type="ECO:0000313" key="5">
    <source>
        <dbReference type="Proteomes" id="UP000662857"/>
    </source>
</evidence>
<evidence type="ECO:0000313" key="4">
    <source>
        <dbReference type="EMBL" id="QSB14726.1"/>
    </source>
</evidence>
<keyword evidence="2" id="KW-0472">Membrane</keyword>
<dbReference type="PROSITE" id="PS50110">
    <property type="entry name" value="RESPONSE_REGULATORY"/>
    <property type="match status" value="1"/>
</dbReference>
<keyword evidence="5" id="KW-1185">Reference proteome</keyword>
<feature type="domain" description="Response regulatory" evidence="3">
    <location>
        <begin position="93"/>
        <end position="206"/>
    </location>
</feature>
<dbReference type="KEGG" id="nhy:JQS43_25270"/>
<dbReference type="SUPFAM" id="SSF52172">
    <property type="entry name" value="CheY-like"/>
    <property type="match status" value="1"/>
</dbReference>
<feature type="modified residue" description="4-aspartylphosphate" evidence="1">
    <location>
        <position position="142"/>
    </location>
</feature>
<keyword evidence="2" id="KW-1133">Transmembrane helix</keyword>